<feature type="transmembrane region" description="Helical" evidence="1">
    <location>
        <begin position="9"/>
        <end position="26"/>
    </location>
</feature>
<evidence type="ECO:0000256" key="1">
    <source>
        <dbReference type="SAM" id="Phobius"/>
    </source>
</evidence>
<evidence type="ECO:0000313" key="2">
    <source>
        <dbReference type="EMBL" id="ENZ13771.1"/>
    </source>
</evidence>
<dbReference type="PATRIC" id="fig|999408.3.peg.2887"/>
<feature type="transmembrane region" description="Helical" evidence="1">
    <location>
        <begin position="360"/>
        <end position="379"/>
    </location>
</feature>
<dbReference type="AlphaFoldDB" id="A0A0E2HB65"/>
<dbReference type="Proteomes" id="UP000013085">
    <property type="component" value="Unassembled WGS sequence"/>
</dbReference>
<evidence type="ECO:0000313" key="3">
    <source>
        <dbReference type="Proteomes" id="UP000013085"/>
    </source>
</evidence>
<feature type="transmembrane region" description="Helical" evidence="1">
    <location>
        <begin position="222"/>
        <end position="239"/>
    </location>
</feature>
<dbReference type="EMBL" id="AGYR01000029">
    <property type="protein sequence ID" value="ENZ13771.1"/>
    <property type="molecule type" value="Genomic_DNA"/>
</dbReference>
<feature type="transmembrane region" description="Helical" evidence="1">
    <location>
        <begin position="299"/>
        <end position="317"/>
    </location>
</feature>
<organism evidence="2 3">
    <name type="scientific">[Clostridium] clostridioforme 90A8</name>
    <dbReference type="NCBI Taxonomy" id="999408"/>
    <lineage>
        <taxon>Bacteria</taxon>
        <taxon>Bacillati</taxon>
        <taxon>Bacillota</taxon>
        <taxon>Clostridia</taxon>
        <taxon>Lachnospirales</taxon>
        <taxon>Lachnospiraceae</taxon>
        <taxon>Enterocloster</taxon>
    </lineage>
</organism>
<feature type="transmembrane region" description="Helical" evidence="1">
    <location>
        <begin position="329"/>
        <end position="348"/>
    </location>
</feature>
<evidence type="ECO:0008006" key="4">
    <source>
        <dbReference type="Google" id="ProtNLM"/>
    </source>
</evidence>
<dbReference type="RefSeq" id="WP_002585800.1">
    <property type="nucleotide sequence ID" value="NZ_KB851021.1"/>
</dbReference>
<keyword evidence="1" id="KW-0812">Transmembrane</keyword>
<keyword evidence="1" id="KW-1133">Transmembrane helix</keyword>
<feature type="transmembrane region" description="Helical" evidence="1">
    <location>
        <begin position="77"/>
        <end position="103"/>
    </location>
</feature>
<sequence length="483" mass="55788">MNAERNRKIIYWLLPLAGILFCLWYVRSATRDVVYSDYIRLVNSYLPDVWNPDKFLVPDVLTRIPINYLCRIVNVEFFGFTITLERVLGVVSLGLAGWVFAAYGRSRKIGCLWFALLMAVMFSLNKWEMLTNGSGWSHFFAFACFYYHELVLDRVWAGEEKKRDRLKLLVLPWLIILGTAGPYCGVYAATLLLSYGFCMVMDRRKSRGCPGRRGQGSWDTRYLAYMACALIPLLLYMLSNSMAVEEHAGATGRSLGTILAENPTFPVRFLLKSFSGVLVGGEELERFMEKGLLSNRMCYALGLFVVCGYLMALWLNFRFRLYERTIMPLMLLAGGGMNHIIIFISRYIFEKENYALSSRYALQFQVGILGIILTFALVWQLREGTNRGYRWLMALFCLAILMGNGYTTYREIQKAPSREESFERKARLALEVPGMSREELRDRGEELETEFEYRKGLDKIQSAFRILEENKLNVFREYNGGQR</sequence>
<feature type="transmembrane region" description="Helical" evidence="1">
    <location>
        <begin position="110"/>
        <end position="127"/>
    </location>
</feature>
<dbReference type="HOGENOM" id="CLU_605191_0_0_9"/>
<feature type="transmembrane region" description="Helical" evidence="1">
    <location>
        <begin position="173"/>
        <end position="201"/>
    </location>
</feature>
<gene>
    <name evidence="2" type="ORF">HMPREF1090_02666</name>
</gene>
<comment type="caution">
    <text evidence="2">The sequence shown here is derived from an EMBL/GenBank/DDBJ whole genome shotgun (WGS) entry which is preliminary data.</text>
</comment>
<reference evidence="2 3" key="1">
    <citation type="submission" date="2013-01" db="EMBL/GenBank/DDBJ databases">
        <title>The Genome Sequence of Clostridium clostridioforme 90A8.</title>
        <authorList>
            <consortium name="The Broad Institute Genome Sequencing Platform"/>
            <person name="Earl A."/>
            <person name="Ward D."/>
            <person name="Feldgarden M."/>
            <person name="Gevers D."/>
            <person name="Courvalin P."/>
            <person name="Lambert T."/>
            <person name="Walker B."/>
            <person name="Young S.K."/>
            <person name="Zeng Q."/>
            <person name="Gargeya S."/>
            <person name="Fitzgerald M."/>
            <person name="Haas B."/>
            <person name="Abouelleil A."/>
            <person name="Alvarado L."/>
            <person name="Arachchi H.M."/>
            <person name="Berlin A.M."/>
            <person name="Chapman S.B."/>
            <person name="Dewar J."/>
            <person name="Goldberg J."/>
            <person name="Griggs A."/>
            <person name="Gujja S."/>
            <person name="Hansen M."/>
            <person name="Howarth C."/>
            <person name="Imamovic A."/>
            <person name="Larimer J."/>
            <person name="McCowan C."/>
            <person name="Murphy C."/>
            <person name="Neiman D."/>
            <person name="Pearson M."/>
            <person name="Priest M."/>
            <person name="Roberts A."/>
            <person name="Saif S."/>
            <person name="Shea T."/>
            <person name="Sisk P."/>
            <person name="Sykes S."/>
            <person name="Wortman J."/>
            <person name="Nusbaum C."/>
            <person name="Birren B."/>
        </authorList>
    </citation>
    <scope>NUCLEOTIDE SEQUENCE [LARGE SCALE GENOMIC DNA]</scope>
    <source>
        <strain evidence="2 3">90A8</strain>
    </source>
</reference>
<dbReference type="GeneID" id="57963370"/>
<proteinExistence type="predicted"/>
<keyword evidence="1" id="KW-0472">Membrane</keyword>
<feature type="transmembrane region" description="Helical" evidence="1">
    <location>
        <begin position="391"/>
        <end position="409"/>
    </location>
</feature>
<name>A0A0E2HB65_9FIRM</name>
<accession>A0A0E2HB65</accession>
<protein>
    <recommendedName>
        <fullName evidence="4">Glycosyltransferase RgtA/B/C/D-like domain-containing protein</fullName>
    </recommendedName>
</protein>